<dbReference type="SUPFAM" id="SSF55729">
    <property type="entry name" value="Acyl-CoA N-acyltransferases (Nat)"/>
    <property type="match status" value="1"/>
</dbReference>
<keyword evidence="2" id="KW-1277">Toxin-antitoxin system</keyword>
<evidence type="ECO:0000256" key="5">
    <source>
        <dbReference type="ARBA" id="ARBA00049880"/>
    </source>
</evidence>
<evidence type="ECO:0000313" key="7">
    <source>
        <dbReference type="EMBL" id="QDU42180.1"/>
    </source>
</evidence>
<comment type="catalytic activity">
    <reaction evidence="5">
        <text>glycyl-tRNA(Gly) + acetyl-CoA = N-acetylglycyl-tRNA(Gly) + CoA + H(+)</text>
        <dbReference type="Rhea" id="RHEA:81867"/>
        <dbReference type="Rhea" id="RHEA-COMP:9683"/>
        <dbReference type="Rhea" id="RHEA-COMP:19766"/>
        <dbReference type="ChEBI" id="CHEBI:15378"/>
        <dbReference type="ChEBI" id="CHEBI:57287"/>
        <dbReference type="ChEBI" id="CHEBI:57288"/>
        <dbReference type="ChEBI" id="CHEBI:78522"/>
        <dbReference type="ChEBI" id="CHEBI:232036"/>
    </reaction>
</comment>
<dbReference type="PROSITE" id="PS51186">
    <property type="entry name" value="GNAT"/>
    <property type="match status" value="1"/>
</dbReference>
<dbReference type="Pfam" id="PF13508">
    <property type="entry name" value="Acetyltransf_7"/>
    <property type="match status" value="1"/>
</dbReference>
<evidence type="ECO:0000256" key="3">
    <source>
        <dbReference type="ARBA" id="ARBA00022679"/>
    </source>
</evidence>
<sequence>MAAWRIVRLNRSHNRSGFDCGQRVLNDWLKHRAGQWDKKDLARTYVAISGDETNVAGYYALSNHRVSFESLPKPQAKGLPQIDVPVVLLGRLAVDRNVQGQRLGELLLIDALRRSQHVANTIGIRAVEVDAIDDAAKRFYLKYGFTALTDDDRHLFLPMSVIRKLNLPPL</sequence>
<feature type="domain" description="N-acetyltransferase" evidence="6">
    <location>
        <begin position="1"/>
        <end position="168"/>
    </location>
</feature>
<dbReference type="InterPro" id="IPR000182">
    <property type="entry name" value="GNAT_dom"/>
</dbReference>
<evidence type="ECO:0000313" key="8">
    <source>
        <dbReference type="Proteomes" id="UP000319383"/>
    </source>
</evidence>
<dbReference type="EMBL" id="CP036276">
    <property type="protein sequence ID" value="QDU42180.1"/>
    <property type="molecule type" value="Genomic_DNA"/>
</dbReference>
<name>A0A517ZI71_9PLAN</name>
<dbReference type="KEGG" id="sdyn:Mal52_06350"/>
<protein>
    <recommendedName>
        <fullName evidence="6">N-acetyltransferase domain-containing protein</fullName>
    </recommendedName>
</protein>
<dbReference type="InterPro" id="IPR016181">
    <property type="entry name" value="Acyl_CoA_acyltransferase"/>
</dbReference>
<dbReference type="Proteomes" id="UP000319383">
    <property type="component" value="Chromosome"/>
</dbReference>
<keyword evidence="3" id="KW-0808">Transferase</keyword>
<keyword evidence="1" id="KW-0678">Repressor</keyword>
<evidence type="ECO:0000256" key="1">
    <source>
        <dbReference type="ARBA" id="ARBA00022491"/>
    </source>
</evidence>
<dbReference type="AlphaFoldDB" id="A0A517ZI71"/>
<evidence type="ECO:0000256" key="4">
    <source>
        <dbReference type="ARBA" id="ARBA00023315"/>
    </source>
</evidence>
<dbReference type="PANTHER" id="PTHR36449:SF1">
    <property type="entry name" value="ACETYLTRANSFERASE"/>
    <property type="match status" value="1"/>
</dbReference>
<evidence type="ECO:0000256" key="2">
    <source>
        <dbReference type="ARBA" id="ARBA00022649"/>
    </source>
</evidence>
<keyword evidence="8" id="KW-1185">Reference proteome</keyword>
<dbReference type="PANTHER" id="PTHR36449">
    <property type="entry name" value="ACETYLTRANSFERASE-RELATED"/>
    <property type="match status" value="1"/>
</dbReference>
<dbReference type="GO" id="GO:0016747">
    <property type="term" value="F:acyltransferase activity, transferring groups other than amino-acyl groups"/>
    <property type="evidence" value="ECO:0007669"/>
    <property type="project" value="InterPro"/>
</dbReference>
<reference evidence="7 8" key="1">
    <citation type="submission" date="2019-02" db="EMBL/GenBank/DDBJ databases">
        <title>Deep-cultivation of Planctomycetes and their phenomic and genomic characterization uncovers novel biology.</title>
        <authorList>
            <person name="Wiegand S."/>
            <person name="Jogler M."/>
            <person name="Boedeker C."/>
            <person name="Pinto D."/>
            <person name="Vollmers J."/>
            <person name="Rivas-Marin E."/>
            <person name="Kohn T."/>
            <person name="Peeters S.H."/>
            <person name="Heuer A."/>
            <person name="Rast P."/>
            <person name="Oberbeckmann S."/>
            <person name="Bunk B."/>
            <person name="Jeske O."/>
            <person name="Meyerdierks A."/>
            <person name="Storesund J.E."/>
            <person name="Kallscheuer N."/>
            <person name="Luecker S."/>
            <person name="Lage O.M."/>
            <person name="Pohl T."/>
            <person name="Merkel B.J."/>
            <person name="Hornburger P."/>
            <person name="Mueller R.-W."/>
            <person name="Bruemmer F."/>
            <person name="Labrenz M."/>
            <person name="Spormann A.M."/>
            <person name="Op den Camp H."/>
            <person name="Overmann J."/>
            <person name="Amann R."/>
            <person name="Jetten M.S.M."/>
            <person name="Mascher T."/>
            <person name="Medema M.H."/>
            <person name="Devos D.P."/>
            <person name="Kaster A.-K."/>
            <person name="Ovreas L."/>
            <person name="Rohde M."/>
            <person name="Galperin M.Y."/>
            <person name="Jogler C."/>
        </authorList>
    </citation>
    <scope>NUCLEOTIDE SEQUENCE [LARGE SCALE GENOMIC DNA]</scope>
    <source>
        <strain evidence="7 8">Mal52</strain>
    </source>
</reference>
<dbReference type="Gene3D" id="3.40.630.30">
    <property type="match status" value="1"/>
</dbReference>
<gene>
    <name evidence="7" type="ORF">Mal52_06350</name>
</gene>
<proteinExistence type="predicted"/>
<accession>A0A517ZI71</accession>
<organism evidence="7 8">
    <name type="scientific">Symmachiella dynata</name>
    <dbReference type="NCBI Taxonomy" id="2527995"/>
    <lineage>
        <taxon>Bacteria</taxon>
        <taxon>Pseudomonadati</taxon>
        <taxon>Planctomycetota</taxon>
        <taxon>Planctomycetia</taxon>
        <taxon>Planctomycetales</taxon>
        <taxon>Planctomycetaceae</taxon>
        <taxon>Symmachiella</taxon>
    </lineage>
</organism>
<keyword evidence="4" id="KW-0012">Acyltransferase</keyword>
<evidence type="ECO:0000259" key="6">
    <source>
        <dbReference type="PROSITE" id="PS51186"/>
    </source>
</evidence>